<organism evidence="2 3">
    <name type="scientific">Roseinatronobacter alkalisoli</name>
    <dbReference type="NCBI Taxonomy" id="3028235"/>
    <lineage>
        <taxon>Bacteria</taxon>
        <taxon>Pseudomonadati</taxon>
        <taxon>Pseudomonadota</taxon>
        <taxon>Alphaproteobacteria</taxon>
        <taxon>Rhodobacterales</taxon>
        <taxon>Paracoccaceae</taxon>
        <taxon>Roseinatronobacter</taxon>
    </lineage>
</organism>
<dbReference type="Proteomes" id="UP001431784">
    <property type="component" value="Unassembled WGS sequence"/>
</dbReference>
<gene>
    <name evidence="2" type="ORF">PUT78_15290</name>
</gene>
<keyword evidence="3" id="KW-1185">Reference proteome</keyword>
<dbReference type="InterPro" id="IPR029024">
    <property type="entry name" value="TerB-like"/>
</dbReference>
<feature type="domain" description="Co-chaperone DjlA N-terminal" evidence="1">
    <location>
        <begin position="28"/>
        <end position="144"/>
    </location>
</feature>
<dbReference type="Gene3D" id="1.10.3680.10">
    <property type="entry name" value="TerB-like"/>
    <property type="match status" value="1"/>
</dbReference>
<dbReference type="InterPro" id="IPR007791">
    <property type="entry name" value="DjlA_N"/>
</dbReference>
<proteinExistence type="predicted"/>
<name>A0ABT5TBF5_9RHOB</name>
<dbReference type="EMBL" id="JAQZSM010000015">
    <property type="protein sequence ID" value="MDD7972463.1"/>
    <property type="molecule type" value="Genomic_DNA"/>
</dbReference>
<sequence>MLNILKKIMGALNAGSGAPETGLPDGQQALAALLVRAARASDIYDDRQIAQIDAILARRFTLPVTDADALRLRAAAFEQRAGDTVHLTRAIKDIVPLEDRPALLEDLWSVILADGGRHENEDGLMRLVSNLLGLADRESAFARQKVMARENDVPADQSPLAR</sequence>
<reference evidence="2" key="1">
    <citation type="submission" date="2023-02" db="EMBL/GenBank/DDBJ databases">
        <title>Description of Roseinatronobacter alkalisoli sp. nov., an alkaliphilic bacerium isolated from soda soil.</title>
        <authorList>
            <person name="Wei W."/>
        </authorList>
    </citation>
    <scope>NUCLEOTIDE SEQUENCE</scope>
    <source>
        <strain evidence="2">HJB301</strain>
    </source>
</reference>
<evidence type="ECO:0000313" key="3">
    <source>
        <dbReference type="Proteomes" id="UP001431784"/>
    </source>
</evidence>
<protein>
    <submittedName>
        <fullName evidence="2">TerB family tellurite resistance protein</fullName>
    </submittedName>
</protein>
<comment type="caution">
    <text evidence="2">The sequence shown here is derived from an EMBL/GenBank/DDBJ whole genome shotgun (WGS) entry which is preliminary data.</text>
</comment>
<evidence type="ECO:0000259" key="1">
    <source>
        <dbReference type="Pfam" id="PF05099"/>
    </source>
</evidence>
<accession>A0ABT5TBF5</accession>
<dbReference type="Pfam" id="PF05099">
    <property type="entry name" value="TerB"/>
    <property type="match status" value="1"/>
</dbReference>
<dbReference type="SUPFAM" id="SSF158682">
    <property type="entry name" value="TerB-like"/>
    <property type="match status" value="1"/>
</dbReference>
<evidence type="ECO:0000313" key="2">
    <source>
        <dbReference type="EMBL" id="MDD7972463.1"/>
    </source>
</evidence>